<reference evidence="2" key="1">
    <citation type="journal article" date="2017" name="Genome Biol.">
        <title>Comparative genomics reveals high biological diversity and specific adaptations in the industrially and medically important fungal genus Aspergillus.</title>
        <authorList>
            <person name="de Vries R.P."/>
            <person name="Riley R."/>
            <person name="Wiebenga A."/>
            <person name="Aguilar-Osorio G."/>
            <person name="Amillis S."/>
            <person name="Uchima C.A."/>
            <person name="Anderluh G."/>
            <person name="Asadollahi M."/>
            <person name="Askin M."/>
            <person name="Barry K."/>
            <person name="Battaglia E."/>
            <person name="Bayram O."/>
            <person name="Benocci T."/>
            <person name="Braus-Stromeyer S.A."/>
            <person name="Caldana C."/>
            <person name="Canovas D."/>
            <person name="Cerqueira G.C."/>
            <person name="Chen F."/>
            <person name="Chen W."/>
            <person name="Choi C."/>
            <person name="Clum A."/>
            <person name="Dos Santos R.A."/>
            <person name="Damasio A.R."/>
            <person name="Diallinas G."/>
            <person name="Emri T."/>
            <person name="Fekete E."/>
            <person name="Flipphi M."/>
            <person name="Freyberg S."/>
            <person name="Gallo A."/>
            <person name="Gournas C."/>
            <person name="Habgood R."/>
            <person name="Hainaut M."/>
            <person name="Harispe M.L."/>
            <person name="Henrissat B."/>
            <person name="Hilden K.S."/>
            <person name="Hope R."/>
            <person name="Hossain A."/>
            <person name="Karabika E."/>
            <person name="Karaffa L."/>
            <person name="Karanyi Z."/>
            <person name="Krasevec N."/>
            <person name="Kuo A."/>
            <person name="Kusch H."/>
            <person name="LaButti K."/>
            <person name="Lagendijk E.L."/>
            <person name="Lapidus A."/>
            <person name="Levasseur A."/>
            <person name="Lindquist E."/>
            <person name="Lipzen A."/>
            <person name="Logrieco A.F."/>
            <person name="MacCabe A."/>
            <person name="Maekelae M.R."/>
            <person name="Malavazi I."/>
            <person name="Melin P."/>
            <person name="Meyer V."/>
            <person name="Mielnichuk N."/>
            <person name="Miskei M."/>
            <person name="Molnar A.P."/>
            <person name="Mule G."/>
            <person name="Ngan C.Y."/>
            <person name="Orejas M."/>
            <person name="Orosz E."/>
            <person name="Ouedraogo J.P."/>
            <person name="Overkamp K.M."/>
            <person name="Park H.-S."/>
            <person name="Perrone G."/>
            <person name="Piumi F."/>
            <person name="Punt P.J."/>
            <person name="Ram A.F."/>
            <person name="Ramon A."/>
            <person name="Rauscher S."/>
            <person name="Record E."/>
            <person name="Riano-Pachon D.M."/>
            <person name="Robert V."/>
            <person name="Roehrig J."/>
            <person name="Ruller R."/>
            <person name="Salamov A."/>
            <person name="Salih N.S."/>
            <person name="Samson R.A."/>
            <person name="Sandor E."/>
            <person name="Sanguinetti M."/>
            <person name="Schuetze T."/>
            <person name="Sepcic K."/>
            <person name="Shelest E."/>
            <person name="Sherlock G."/>
            <person name="Sophianopoulou V."/>
            <person name="Squina F.M."/>
            <person name="Sun H."/>
            <person name="Susca A."/>
            <person name="Todd R.B."/>
            <person name="Tsang A."/>
            <person name="Unkles S.E."/>
            <person name="van de Wiele N."/>
            <person name="van Rossen-Uffink D."/>
            <person name="Oliveira J.V."/>
            <person name="Vesth T.C."/>
            <person name="Visser J."/>
            <person name="Yu J.-H."/>
            <person name="Zhou M."/>
            <person name="Andersen M.R."/>
            <person name="Archer D.B."/>
            <person name="Baker S.E."/>
            <person name="Benoit I."/>
            <person name="Brakhage A.A."/>
            <person name="Braus G.H."/>
            <person name="Fischer R."/>
            <person name="Frisvad J.C."/>
            <person name="Goldman G.H."/>
            <person name="Houbraken J."/>
            <person name="Oakley B."/>
            <person name="Pocsi I."/>
            <person name="Scazzocchio C."/>
            <person name="Seiboth B."/>
            <person name="vanKuyk P.A."/>
            <person name="Wortman J."/>
            <person name="Dyer P.S."/>
            <person name="Grigoriev I.V."/>
        </authorList>
    </citation>
    <scope>NUCLEOTIDE SEQUENCE [LARGE SCALE GENOMIC DNA]</scope>
    <source>
        <strain evidence="2">CBS 101740 / IMI 381727 / IBT 21946</strain>
    </source>
</reference>
<dbReference type="GeneID" id="93578431"/>
<name>A0A1L9U7W5_ASPBC</name>
<dbReference type="EMBL" id="KV878693">
    <property type="protein sequence ID" value="OJJ67759.1"/>
    <property type="molecule type" value="Genomic_DNA"/>
</dbReference>
<dbReference type="RefSeq" id="XP_067475008.1">
    <property type="nucleotide sequence ID" value="XM_067625943.1"/>
</dbReference>
<organism evidence="1 2">
    <name type="scientific">Aspergillus brasiliensis (strain CBS 101740 / IMI 381727 / IBT 21946)</name>
    <dbReference type="NCBI Taxonomy" id="767769"/>
    <lineage>
        <taxon>Eukaryota</taxon>
        <taxon>Fungi</taxon>
        <taxon>Dikarya</taxon>
        <taxon>Ascomycota</taxon>
        <taxon>Pezizomycotina</taxon>
        <taxon>Eurotiomycetes</taxon>
        <taxon>Eurotiomycetidae</taxon>
        <taxon>Eurotiales</taxon>
        <taxon>Aspergillaceae</taxon>
        <taxon>Aspergillus</taxon>
        <taxon>Aspergillus subgen. Circumdati</taxon>
    </lineage>
</organism>
<accession>A0A1L9U7W5</accession>
<protein>
    <submittedName>
        <fullName evidence="1">Uncharacterized protein</fullName>
    </submittedName>
</protein>
<gene>
    <name evidence="1" type="ORF">ASPBRDRAFT_47794</name>
</gene>
<dbReference type="AlphaFoldDB" id="A0A1L9U7W5"/>
<sequence length="52" mass="5704">MFYLDNQVAPLVSISSQLIVQWAPSASGSHKYTQPARPVANTYPEGMDLPIL</sequence>
<keyword evidence="2" id="KW-1185">Reference proteome</keyword>
<proteinExistence type="predicted"/>
<evidence type="ECO:0000313" key="2">
    <source>
        <dbReference type="Proteomes" id="UP000184499"/>
    </source>
</evidence>
<evidence type="ECO:0000313" key="1">
    <source>
        <dbReference type="EMBL" id="OJJ67759.1"/>
    </source>
</evidence>
<dbReference type="Proteomes" id="UP000184499">
    <property type="component" value="Unassembled WGS sequence"/>
</dbReference>
<dbReference type="VEuPathDB" id="FungiDB:ASPBRDRAFT_47794"/>